<sequence length="427" mass="49299">MSVFLSSGQESLFFYVIMTVLKFVFSGLIGFIIDHVQYTFNLLFGSQLLILFSYCFYIVFIVKMVTDQILFDYLYFANGFLIVGEQLGSIIILTLISKHFESQEVPYQIGTFQKYSFLGTLFSYLIVFIILILYFVQNLAITKFIQKYEYNIIILSIIPLIILLTETIFLYYSFPQFKNEAEELMPEIKTIPVQQKGNLLQALKNIFKTDSAWVALSAGIIMGIIKIWLGFQQNQLFKDSNDYILIYLIIYAFLPTLISFCMISRIVKNYENEQIPLQALIDKSIESFVYFILSILIVTSVQQKIDLGQKILLYIVFGIFQILQQYYLTVISISGVSMIGIHKENYKNQGLTFGLLSMIENGFAVWVVLAMAYGDHKEAIVYGFAFGYTLISIISSKMLQFDKQVNKTHNKVRIMEEDIRNGQLIDK</sequence>
<comment type="caution">
    <text evidence="2">The sequence shown here is derived from an EMBL/GenBank/DDBJ whole genome shotgun (WGS) entry which is preliminary data.</text>
</comment>
<accession>A0A8S1N5I5</accession>
<feature type="transmembrane region" description="Helical" evidence="1">
    <location>
        <begin position="243"/>
        <end position="267"/>
    </location>
</feature>
<dbReference type="AlphaFoldDB" id="A0A8S1N5I5"/>
<feature type="transmembrane region" description="Helical" evidence="1">
    <location>
        <begin position="351"/>
        <end position="373"/>
    </location>
</feature>
<gene>
    <name evidence="2" type="ORF">PSON_ATCC_30995.1.T0460198</name>
</gene>
<protein>
    <submittedName>
        <fullName evidence="2">Uncharacterized protein</fullName>
    </submittedName>
</protein>
<keyword evidence="1" id="KW-0472">Membrane</keyword>
<feature type="transmembrane region" description="Helical" evidence="1">
    <location>
        <begin position="379"/>
        <end position="399"/>
    </location>
</feature>
<keyword evidence="1" id="KW-1133">Transmembrane helix</keyword>
<evidence type="ECO:0000313" key="3">
    <source>
        <dbReference type="Proteomes" id="UP000692954"/>
    </source>
</evidence>
<dbReference type="OrthoDB" id="311938at2759"/>
<keyword evidence="1" id="KW-0812">Transmembrane</keyword>
<evidence type="ECO:0000313" key="2">
    <source>
        <dbReference type="EMBL" id="CAD8084305.1"/>
    </source>
</evidence>
<reference evidence="2" key="1">
    <citation type="submission" date="2021-01" db="EMBL/GenBank/DDBJ databases">
        <authorList>
            <consortium name="Genoscope - CEA"/>
            <person name="William W."/>
        </authorList>
    </citation>
    <scope>NUCLEOTIDE SEQUENCE</scope>
</reference>
<keyword evidence="3" id="KW-1185">Reference proteome</keyword>
<feature type="transmembrane region" description="Helical" evidence="1">
    <location>
        <begin position="212"/>
        <end position="231"/>
    </location>
</feature>
<name>A0A8S1N5I5_9CILI</name>
<evidence type="ECO:0000256" key="1">
    <source>
        <dbReference type="SAM" id="Phobius"/>
    </source>
</evidence>
<dbReference type="EMBL" id="CAJJDN010000046">
    <property type="protein sequence ID" value="CAD8084305.1"/>
    <property type="molecule type" value="Genomic_DNA"/>
</dbReference>
<feature type="transmembrane region" description="Helical" evidence="1">
    <location>
        <begin position="40"/>
        <end position="61"/>
    </location>
</feature>
<feature type="transmembrane region" description="Helical" evidence="1">
    <location>
        <begin position="12"/>
        <end position="33"/>
    </location>
</feature>
<feature type="transmembrane region" description="Helical" evidence="1">
    <location>
        <begin position="73"/>
        <end position="96"/>
    </location>
</feature>
<organism evidence="2 3">
    <name type="scientific">Paramecium sonneborni</name>
    <dbReference type="NCBI Taxonomy" id="65129"/>
    <lineage>
        <taxon>Eukaryota</taxon>
        <taxon>Sar</taxon>
        <taxon>Alveolata</taxon>
        <taxon>Ciliophora</taxon>
        <taxon>Intramacronucleata</taxon>
        <taxon>Oligohymenophorea</taxon>
        <taxon>Peniculida</taxon>
        <taxon>Parameciidae</taxon>
        <taxon>Paramecium</taxon>
    </lineage>
</organism>
<feature type="transmembrane region" description="Helical" evidence="1">
    <location>
        <begin position="311"/>
        <end position="339"/>
    </location>
</feature>
<feature type="transmembrane region" description="Helical" evidence="1">
    <location>
        <begin position="117"/>
        <end position="136"/>
    </location>
</feature>
<feature type="transmembrane region" description="Helical" evidence="1">
    <location>
        <begin position="148"/>
        <end position="172"/>
    </location>
</feature>
<dbReference type="Proteomes" id="UP000692954">
    <property type="component" value="Unassembled WGS sequence"/>
</dbReference>
<proteinExistence type="predicted"/>